<reference evidence="2" key="1">
    <citation type="submission" date="2021-02" db="EMBL/GenBank/DDBJ databases">
        <authorList>
            <person name="Dougan E. K."/>
            <person name="Rhodes N."/>
            <person name="Thang M."/>
            <person name="Chan C."/>
        </authorList>
    </citation>
    <scope>NUCLEOTIDE SEQUENCE</scope>
</reference>
<accession>A0A813L0I6</accession>
<feature type="region of interest" description="Disordered" evidence="1">
    <location>
        <begin position="26"/>
        <end position="63"/>
    </location>
</feature>
<evidence type="ECO:0000313" key="2">
    <source>
        <dbReference type="EMBL" id="CAE8713764.1"/>
    </source>
</evidence>
<feature type="compositionally biased region" description="Polar residues" evidence="1">
    <location>
        <begin position="142"/>
        <end position="159"/>
    </location>
</feature>
<dbReference type="EMBL" id="CAJNNW010032522">
    <property type="protein sequence ID" value="CAE8713764.1"/>
    <property type="molecule type" value="Genomic_DNA"/>
</dbReference>
<sequence length="196" mass="21628">MLPRPKYGATVPVSTARASWIDIEDGDRWSGTSEPDFKRPRVAAPELKWSSSGHTNGRQKEEAWVAPPTAGDDYAEHDEPYKWSTQVHEHGATSSSHEVGQAEILPRRLSHDQQGSQLLTGSDRMSLIAAAETLARFRTRNCKSSPSLPAQSTNSQTEYRPTPAVPAAAYCYNIAYCNGPHETDGSFLDVYSWPHS</sequence>
<proteinExistence type="predicted"/>
<protein>
    <submittedName>
        <fullName evidence="2">Uncharacterized protein</fullName>
    </submittedName>
</protein>
<name>A0A813L0I6_POLGL</name>
<evidence type="ECO:0000313" key="3">
    <source>
        <dbReference type="Proteomes" id="UP000626109"/>
    </source>
</evidence>
<evidence type="ECO:0000256" key="1">
    <source>
        <dbReference type="SAM" id="MobiDB-lite"/>
    </source>
</evidence>
<feature type="region of interest" description="Disordered" evidence="1">
    <location>
        <begin position="141"/>
        <end position="160"/>
    </location>
</feature>
<dbReference type="AlphaFoldDB" id="A0A813L0I6"/>
<comment type="caution">
    <text evidence="2">The sequence shown here is derived from an EMBL/GenBank/DDBJ whole genome shotgun (WGS) entry which is preliminary data.</text>
</comment>
<organism evidence="2 3">
    <name type="scientific">Polarella glacialis</name>
    <name type="common">Dinoflagellate</name>
    <dbReference type="NCBI Taxonomy" id="89957"/>
    <lineage>
        <taxon>Eukaryota</taxon>
        <taxon>Sar</taxon>
        <taxon>Alveolata</taxon>
        <taxon>Dinophyceae</taxon>
        <taxon>Suessiales</taxon>
        <taxon>Suessiaceae</taxon>
        <taxon>Polarella</taxon>
    </lineage>
</organism>
<gene>
    <name evidence="2" type="ORF">PGLA2088_LOCUS37659</name>
</gene>
<dbReference type="Proteomes" id="UP000626109">
    <property type="component" value="Unassembled WGS sequence"/>
</dbReference>